<reference evidence="2 3" key="1">
    <citation type="submission" date="2024-05" db="EMBL/GenBank/DDBJ databases">
        <title>Genome sequencing and assembly of Indian major carp, Cirrhinus mrigala (Hamilton, 1822).</title>
        <authorList>
            <person name="Mohindra V."/>
            <person name="Chowdhury L.M."/>
            <person name="Lal K."/>
            <person name="Jena J.K."/>
        </authorList>
    </citation>
    <scope>NUCLEOTIDE SEQUENCE [LARGE SCALE GENOMIC DNA]</scope>
    <source>
        <strain evidence="2">CM1030</strain>
        <tissue evidence="2">Blood</tissue>
    </source>
</reference>
<evidence type="ECO:0000259" key="1">
    <source>
        <dbReference type="PROSITE" id="PS51886"/>
    </source>
</evidence>
<feature type="domain" description="TLDc" evidence="1">
    <location>
        <begin position="2"/>
        <end position="167"/>
    </location>
</feature>
<dbReference type="InterPro" id="IPR006571">
    <property type="entry name" value="TLDc_dom"/>
</dbReference>
<dbReference type="EMBL" id="JAMKFB020000022">
    <property type="protein sequence ID" value="KAL0160354.1"/>
    <property type="molecule type" value="Genomic_DNA"/>
</dbReference>
<dbReference type="PROSITE" id="PS51886">
    <property type="entry name" value="TLDC"/>
    <property type="match status" value="1"/>
</dbReference>
<protein>
    <recommendedName>
        <fullName evidence="1">TLDc domain-containing protein</fullName>
    </recommendedName>
</protein>
<evidence type="ECO:0000313" key="3">
    <source>
        <dbReference type="Proteomes" id="UP001529510"/>
    </source>
</evidence>
<dbReference type="AlphaFoldDB" id="A0ABD0NEA4"/>
<gene>
    <name evidence="2" type="ORF">M9458_044079</name>
</gene>
<dbReference type="Proteomes" id="UP001529510">
    <property type="component" value="Unassembled WGS sequence"/>
</dbReference>
<comment type="caution">
    <text evidence="2">The sequence shown here is derived from an EMBL/GenBank/DDBJ whole genome shotgun (WGS) entry which is preliminary data.</text>
</comment>
<keyword evidence="3" id="KW-1185">Reference proteome</keyword>
<dbReference type="SMART" id="SM00584">
    <property type="entry name" value="TLDc"/>
    <property type="match status" value="1"/>
</dbReference>
<proteinExistence type="predicted"/>
<accession>A0ABD0NEA4</accession>
<name>A0ABD0NEA4_CIRMR</name>
<organism evidence="2 3">
    <name type="scientific">Cirrhinus mrigala</name>
    <name type="common">Mrigala</name>
    <dbReference type="NCBI Taxonomy" id="683832"/>
    <lineage>
        <taxon>Eukaryota</taxon>
        <taxon>Metazoa</taxon>
        <taxon>Chordata</taxon>
        <taxon>Craniata</taxon>
        <taxon>Vertebrata</taxon>
        <taxon>Euteleostomi</taxon>
        <taxon>Actinopterygii</taxon>
        <taxon>Neopterygii</taxon>
        <taxon>Teleostei</taxon>
        <taxon>Ostariophysi</taxon>
        <taxon>Cypriniformes</taxon>
        <taxon>Cyprinidae</taxon>
        <taxon>Labeoninae</taxon>
        <taxon>Labeonini</taxon>
        <taxon>Cirrhinus</taxon>
    </lineage>
</organism>
<dbReference type="Pfam" id="PF07534">
    <property type="entry name" value="TLD"/>
    <property type="match status" value="1"/>
</dbReference>
<evidence type="ECO:0000313" key="2">
    <source>
        <dbReference type="EMBL" id="KAL0160354.1"/>
    </source>
</evidence>
<sequence>MAPLTSNLTEEQRKQLCGLLGNVKLSLLYKASVHGYQASAFHQRCDCQGPTLLVAYNHSGCIFGGYTSVDYAQSMKEITDEMSFMFSFQGGAPVRINCSSDCCARYDDAGGPNFGEQFYFCYNNQPVVNDQGRDLYFRARGNAFNYHPATLYGNDTQLSECEVYKCQDKAMEERSVDS</sequence>